<dbReference type="InterPro" id="IPR008704">
    <property type="entry name" value="Endonuclease_Zinc-binding_loop"/>
</dbReference>
<dbReference type="SUPFAM" id="SSF48097">
    <property type="entry name" value="Regulator of G-protein signaling, RGS"/>
    <property type="match status" value="1"/>
</dbReference>
<protein>
    <recommendedName>
        <fullName evidence="2">RGS domain-containing protein</fullName>
    </recommendedName>
</protein>
<dbReference type="InterPro" id="IPR016137">
    <property type="entry name" value="RGS"/>
</dbReference>
<dbReference type="Pfam" id="PF05551">
    <property type="entry name" value="zf-His_Me_endon"/>
    <property type="match status" value="1"/>
</dbReference>
<dbReference type="EMBL" id="CAJNOG010000369">
    <property type="protein sequence ID" value="CAF1203133.1"/>
    <property type="molecule type" value="Genomic_DNA"/>
</dbReference>
<comment type="caution">
    <text evidence="4">The sequence shown here is derived from an EMBL/GenBank/DDBJ whole genome shotgun (WGS) entry which is preliminary data.</text>
</comment>
<dbReference type="GO" id="GO:0004519">
    <property type="term" value="F:endonuclease activity"/>
    <property type="evidence" value="ECO:0007669"/>
    <property type="project" value="InterPro"/>
</dbReference>
<reference evidence="4" key="1">
    <citation type="submission" date="2021-02" db="EMBL/GenBank/DDBJ databases">
        <authorList>
            <person name="Nowell W R."/>
        </authorList>
    </citation>
    <scope>NUCLEOTIDE SEQUENCE</scope>
</reference>
<dbReference type="Proteomes" id="UP000663844">
    <property type="component" value="Unassembled WGS sequence"/>
</dbReference>
<evidence type="ECO:0000313" key="4">
    <source>
        <dbReference type="EMBL" id="CAF3532999.1"/>
    </source>
</evidence>
<dbReference type="InterPro" id="IPR044926">
    <property type="entry name" value="RGS_subdomain_2"/>
</dbReference>
<gene>
    <name evidence="3" type="ORF">JYZ213_LOCUS27027</name>
    <name evidence="4" type="ORF">OXD698_LOCUS3040</name>
</gene>
<dbReference type="AlphaFoldDB" id="A0A818J433"/>
<dbReference type="Gene3D" id="1.10.167.10">
    <property type="entry name" value="Regulator of G-protein Signalling 4, domain 2"/>
    <property type="match status" value="1"/>
</dbReference>
<dbReference type="PROSITE" id="PS50132">
    <property type="entry name" value="RGS"/>
    <property type="match status" value="1"/>
</dbReference>
<dbReference type="InterPro" id="IPR044930">
    <property type="entry name" value="Homing_endonuclease_His-Me"/>
</dbReference>
<dbReference type="Proteomes" id="UP000663845">
    <property type="component" value="Unassembled WGS sequence"/>
</dbReference>
<name>A0A818J433_9BILA</name>
<evidence type="ECO:0000259" key="2">
    <source>
        <dbReference type="PROSITE" id="PS50132"/>
    </source>
</evidence>
<dbReference type="InterPro" id="IPR036305">
    <property type="entry name" value="RGS_sf"/>
</dbReference>
<feature type="domain" description="RGS" evidence="2">
    <location>
        <begin position="287"/>
        <end position="338"/>
    </location>
</feature>
<sequence>MRGDEKKQQRKDAAAASARPEPAPIVPVVPSEPSRSNLFLNRVSDEFLKTLDREMVSHNLLPYINQQHLLNIDEKRIETLKDGNGEKSNFIMEWLSCQVDPNYITNPPPLHPQITLYKSEIIKITTPIQCPEFLKEKRDILKKLGTNKICLFKHHVILRRKRSDMPVLRVSEADTTVSHLCDTLGCLRPDHITDESFTKNLSRQRCGGMLLTIDGDNNTITGMLPCRHGIEDGGSDGDPFEFTCHSNNLSMSISSAKSIPSLNFTSNSNSYYNSFESRHQLGFNDVIRAKIECSICQPDFNAGPSIDTFDQASWIVYIKLQREYFPQFLQSTIFYQYIAGLMLKLRHGDSISHS</sequence>
<evidence type="ECO:0000313" key="3">
    <source>
        <dbReference type="EMBL" id="CAF1203133.1"/>
    </source>
</evidence>
<feature type="region of interest" description="Disordered" evidence="1">
    <location>
        <begin position="1"/>
        <end position="29"/>
    </location>
</feature>
<dbReference type="SUPFAM" id="SSF54060">
    <property type="entry name" value="His-Me finger endonucleases"/>
    <property type="match status" value="1"/>
</dbReference>
<dbReference type="Gene3D" id="3.90.75.10">
    <property type="entry name" value="Homing Intron 3 (I-ppo) Encoded Endonuclease, Chain A"/>
    <property type="match status" value="1"/>
</dbReference>
<feature type="compositionally biased region" description="Basic and acidic residues" evidence="1">
    <location>
        <begin position="1"/>
        <end position="13"/>
    </location>
</feature>
<accession>A0A818J433</accession>
<dbReference type="InterPro" id="IPR044925">
    <property type="entry name" value="His-Me_finger_sf"/>
</dbReference>
<dbReference type="EMBL" id="CAJOAZ010000105">
    <property type="protein sequence ID" value="CAF3532999.1"/>
    <property type="molecule type" value="Genomic_DNA"/>
</dbReference>
<proteinExistence type="predicted"/>
<evidence type="ECO:0000256" key="1">
    <source>
        <dbReference type="SAM" id="MobiDB-lite"/>
    </source>
</evidence>
<organism evidence="4 5">
    <name type="scientific">Adineta steineri</name>
    <dbReference type="NCBI Taxonomy" id="433720"/>
    <lineage>
        <taxon>Eukaryota</taxon>
        <taxon>Metazoa</taxon>
        <taxon>Spiralia</taxon>
        <taxon>Gnathifera</taxon>
        <taxon>Rotifera</taxon>
        <taxon>Eurotatoria</taxon>
        <taxon>Bdelloidea</taxon>
        <taxon>Adinetida</taxon>
        <taxon>Adinetidae</taxon>
        <taxon>Adineta</taxon>
    </lineage>
</organism>
<evidence type="ECO:0000313" key="5">
    <source>
        <dbReference type="Proteomes" id="UP000663844"/>
    </source>
</evidence>